<evidence type="ECO:0000313" key="2">
    <source>
        <dbReference type="Proteomes" id="UP000054485"/>
    </source>
</evidence>
<keyword evidence="2" id="KW-1185">Reference proteome</keyword>
<dbReference type="AlphaFoldDB" id="A0A0D0A4Z6"/>
<name>A0A0D0A4Z6_9AGAM</name>
<organism evidence="1 2">
    <name type="scientific">Suillus luteus UH-Slu-Lm8-n1</name>
    <dbReference type="NCBI Taxonomy" id="930992"/>
    <lineage>
        <taxon>Eukaryota</taxon>
        <taxon>Fungi</taxon>
        <taxon>Dikarya</taxon>
        <taxon>Basidiomycota</taxon>
        <taxon>Agaricomycotina</taxon>
        <taxon>Agaricomycetes</taxon>
        <taxon>Agaricomycetidae</taxon>
        <taxon>Boletales</taxon>
        <taxon>Suillineae</taxon>
        <taxon>Suillaceae</taxon>
        <taxon>Suillus</taxon>
    </lineage>
</organism>
<protein>
    <submittedName>
        <fullName evidence="1">Uncharacterized protein</fullName>
    </submittedName>
</protein>
<dbReference type="HOGENOM" id="CLU_2777624_0_0_1"/>
<gene>
    <name evidence="1" type="ORF">CY34DRAFT_801908</name>
</gene>
<evidence type="ECO:0000313" key="1">
    <source>
        <dbReference type="EMBL" id="KIK45180.1"/>
    </source>
</evidence>
<proteinExistence type="predicted"/>
<reference evidence="1 2" key="1">
    <citation type="submission" date="2014-04" db="EMBL/GenBank/DDBJ databases">
        <authorList>
            <consortium name="DOE Joint Genome Institute"/>
            <person name="Kuo A."/>
            <person name="Ruytinx J."/>
            <person name="Rineau F."/>
            <person name="Colpaert J."/>
            <person name="Kohler A."/>
            <person name="Nagy L.G."/>
            <person name="Floudas D."/>
            <person name="Copeland A."/>
            <person name="Barry K.W."/>
            <person name="Cichocki N."/>
            <person name="Veneault-Fourrey C."/>
            <person name="LaButti K."/>
            <person name="Lindquist E.A."/>
            <person name="Lipzen A."/>
            <person name="Lundell T."/>
            <person name="Morin E."/>
            <person name="Murat C."/>
            <person name="Sun H."/>
            <person name="Tunlid A."/>
            <person name="Henrissat B."/>
            <person name="Grigoriev I.V."/>
            <person name="Hibbett D.S."/>
            <person name="Martin F."/>
            <person name="Nordberg H.P."/>
            <person name="Cantor M.N."/>
            <person name="Hua S.X."/>
        </authorList>
    </citation>
    <scope>NUCLEOTIDE SEQUENCE [LARGE SCALE GENOMIC DNA]</scope>
    <source>
        <strain evidence="1 2">UH-Slu-Lm8-n1</strain>
    </source>
</reference>
<accession>A0A0D0A4Z6</accession>
<dbReference type="EMBL" id="KN835177">
    <property type="protein sequence ID" value="KIK45180.1"/>
    <property type="molecule type" value="Genomic_DNA"/>
</dbReference>
<reference evidence="2" key="2">
    <citation type="submission" date="2015-01" db="EMBL/GenBank/DDBJ databases">
        <title>Evolutionary Origins and Diversification of the Mycorrhizal Mutualists.</title>
        <authorList>
            <consortium name="DOE Joint Genome Institute"/>
            <consortium name="Mycorrhizal Genomics Consortium"/>
            <person name="Kohler A."/>
            <person name="Kuo A."/>
            <person name="Nagy L.G."/>
            <person name="Floudas D."/>
            <person name="Copeland A."/>
            <person name="Barry K.W."/>
            <person name="Cichocki N."/>
            <person name="Veneault-Fourrey C."/>
            <person name="LaButti K."/>
            <person name="Lindquist E.A."/>
            <person name="Lipzen A."/>
            <person name="Lundell T."/>
            <person name="Morin E."/>
            <person name="Murat C."/>
            <person name="Riley R."/>
            <person name="Ohm R."/>
            <person name="Sun H."/>
            <person name="Tunlid A."/>
            <person name="Henrissat B."/>
            <person name="Grigoriev I.V."/>
            <person name="Hibbett D.S."/>
            <person name="Martin F."/>
        </authorList>
    </citation>
    <scope>NUCLEOTIDE SEQUENCE [LARGE SCALE GENOMIC DNA]</scope>
    <source>
        <strain evidence="2">UH-Slu-Lm8-n1</strain>
    </source>
</reference>
<dbReference type="InParanoid" id="A0A0D0A4Z6"/>
<sequence>MVSNHIQLPCSRFSESCSPDSRISVLPLRNYFRRVVHAFDYFPHTGTGCISRAMRVHPFLLISSPPLKI</sequence>
<dbReference type="Proteomes" id="UP000054485">
    <property type="component" value="Unassembled WGS sequence"/>
</dbReference>